<evidence type="ECO:0000256" key="1">
    <source>
        <dbReference type="SAM" id="MobiDB-lite"/>
    </source>
</evidence>
<organism evidence="2 3">
    <name type="scientific">Agromyces bauzanensis</name>
    <dbReference type="NCBI Taxonomy" id="1308924"/>
    <lineage>
        <taxon>Bacteria</taxon>
        <taxon>Bacillati</taxon>
        <taxon>Actinomycetota</taxon>
        <taxon>Actinomycetes</taxon>
        <taxon>Micrococcales</taxon>
        <taxon>Microbacteriaceae</taxon>
        <taxon>Agromyces</taxon>
    </lineage>
</organism>
<accession>A0A917PBL7</accession>
<comment type="caution">
    <text evidence="2">The sequence shown here is derived from an EMBL/GenBank/DDBJ whole genome shotgun (WGS) entry which is preliminary data.</text>
</comment>
<name>A0A917PBL7_9MICO</name>
<sequence length="62" mass="6807">MHFDAVRPHLYSNHGTVPARGVWFVFGRREHAQTMPDQAGTRAGSDGALGSADDVLRAMDRL</sequence>
<proteinExistence type="predicted"/>
<dbReference type="Proteomes" id="UP000636956">
    <property type="component" value="Unassembled WGS sequence"/>
</dbReference>
<evidence type="ECO:0000313" key="2">
    <source>
        <dbReference type="EMBL" id="GGJ69569.1"/>
    </source>
</evidence>
<evidence type="ECO:0000313" key="3">
    <source>
        <dbReference type="Proteomes" id="UP000636956"/>
    </source>
</evidence>
<reference evidence="2" key="2">
    <citation type="submission" date="2020-09" db="EMBL/GenBank/DDBJ databases">
        <authorList>
            <person name="Sun Q."/>
            <person name="Zhou Y."/>
        </authorList>
    </citation>
    <scope>NUCLEOTIDE SEQUENCE</scope>
    <source>
        <strain evidence="2">CGMCC 1.8984</strain>
    </source>
</reference>
<gene>
    <name evidence="2" type="ORF">GCM10011372_04250</name>
</gene>
<keyword evidence="3" id="KW-1185">Reference proteome</keyword>
<dbReference type="EMBL" id="BMMD01000001">
    <property type="protein sequence ID" value="GGJ69569.1"/>
    <property type="molecule type" value="Genomic_DNA"/>
</dbReference>
<feature type="region of interest" description="Disordered" evidence="1">
    <location>
        <begin position="35"/>
        <end position="62"/>
    </location>
</feature>
<dbReference type="AlphaFoldDB" id="A0A917PBL7"/>
<protein>
    <submittedName>
        <fullName evidence="2">Uncharacterized protein</fullName>
    </submittedName>
</protein>
<reference evidence="2" key="1">
    <citation type="journal article" date="2014" name="Int. J. Syst. Evol. Microbiol.">
        <title>Complete genome sequence of Corynebacterium casei LMG S-19264T (=DSM 44701T), isolated from a smear-ripened cheese.</title>
        <authorList>
            <consortium name="US DOE Joint Genome Institute (JGI-PGF)"/>
            <person name="Walter F."/>
            <person name="Albersmeier A."/>
            <person name="Kalinowski J."/>
            <person name="Ruckert C."/>
        </authorList>
    </citation>
    <scope>NUCLEOTIDE SEQUENCE</scope>
    <source>
        <strain evidence="2">CGMCC 1.8984</strain>
    </source>
</reference>